<evidence type="ECO:0000256" key="2">
    <source>
        <dbReference type="ARBA" id="ARBA00023027"/>
    </source>
</evidence>
<protein>
    <submittedName>
        <fullName evidence="6">D-2-hydroxyacid dehydrogenase</fullName>
    </submittedName>
</protein>
<dbReference type="EMBL" id="JBEWLY010000023">
    <property type="protein sequence ID" value="MET1756755.1"/>
    <property type="molecule type" value="Genomic_DNA"/>
</dbReference>
<dbReference type="InterPro" id="IPR036291">
    <property type="entry name" value="NAD(P)-bd_dom_sf"/>
</dbReference>
<keyword evidence="7" id="KW-1185">Reference proteome</keyword>
<evidence type="ECO:0000256" key="1">
    <source>
        <dbReference type="ARBA" id="ARBA00023002"/>
    </source>
</evidence>
<evidence type="ECO:0000259" key="5">
    <source>
        <dbReference type="Pfam" id="PF02826"/>
    </source>
</evidence>
<evidence type="ECO:0000313" key="6">
    <source>
        <dbReference type="EMBL" id="MET1756755.1"/>
    </source>
</evidence>
<dbReference type="PANTHER" id="PTHR43333:SF1">
    <property type="entry name" value="D-ISOMER SPECIFIC 2-HYDROXYACID DEHYDROGENASE NAD-BINDING DOMAIN-CONTAINING PROTEIN"/>
    <property type="match status" value="1"/>
</dbReference>
<dbReference type="RefSeq" id="WP_353985246.1">
    <property type="nucleotide sequence ID" value="NZ_JBEWLY010000023.1"/>
</dbReference>
<evidence type="ECO:0000313" key="7">
    <source>
        <dbReference type="Proteomes" id="UP001548713"/>
    </source>
</evidence>
<feature type="domain" description="D-isomer specific 2-hydroxyacid dehydrogenase NAD-binding" evidence="5">
    <location>
        <begin position="107"/>
        <end position="273"/>
    </location>
</feature>
<organism evidence="6 7">
    <name type="scientific">Novosphingobium kalidii</name>
    <dbReference type="NCBI Taxonomy" id="3230299"/>
    <lineage>
        <taxon>Bacteria</taxon>
        <taxon>Pseudomonadati</taxon>
        <taxon>Pseudomonadota</taxon>
        <taxon>Alphaproteobacteria</taxon>
        <taxon>Sphingomonadales</taxon>
        <taxon>Sphingomonadaceae</taxon>
        <taxon>Novosphingobium</taxon>
    </lineage>
</organism>
<evidence type="ECO:0000259" key="4">
    <source>
        <dbReference type="Pfam" id="PF00389"/>
    </source>
</evidence>
<sequence length="312" mass="33705">MTVAVLTSLARPFLGDRLPRGIEPVWFETPEDLLAHAADAEIGWFDAFGSAAMPEAVRQAGKLRWLTTVAAGINHLPLDLLAARGTTLTNGAGLHAGTIAEYALLGMLTIAKGYREVMRAQDRRDWLQTPPGKGELAGTSALIVGAGAIGGRIAHLLRAFDVAVTEVRRSPGPDTLRPDEWQARLGDFDWIIVAVPSTPETHALFGPETFAAMKEGAVILNFARGEVIETDALLAAIDSGRLGGAFLDVTDPEPLPPDHPLWSRENVHISMHLSGRSQDTIFQKAAERFLANCSRFLRGEPLEHVVDLRAGY</sequence>
<gene>
    <name evidence="6" type="ORF">ABVV53_15020</name>
</gene>
<dbReference type="Pfam" id="PF00389">
    <property type="entry name" value="2-Hacid_dh"/>
    <property type="match status" value="1"/>
</dbReference>
<dbReference type="Pfam" id="PF02826">
    <property type="entry name" value="2-Hacid_dh_C"/>
    <property type="match status" value="1"/>
</dbReference>
<keyword evidence="1 3" id="KW-0560">Oxidoreductase</keyword>
<accession>A0ABV2D4I2</accession>
<name>A0ABV2D4I2_9SPHN</name>
<comment type="caution">
    <text evidence="6">The sequence shown here is derived from an EMBL/GenBank/DDBJ whole genome shotgun (WGS) entry which is preliminary data.</text>
</comment>
<dbReference type="Gene3D" id="3.40.50.720">
    <property type="entry name" value="NAD(P)-binding Rossmann-like Domain"/>
    <property type="match status" value="2"/>
</dbReference>
<dbReference type="InterPro" id="IPR006140">
    <property type="entry name" value="D-isomer_DH_NAD-bd"/>
</dbReference>
<dbReference type="SUPFAM" id="SSF51735">
    <property type="entry name" value="NAD(P)-binding Rossmann-fold domains"/>
    <property type="match status" value="1"/>
</dbReference>
<dbReference type="InterPro" id="IPR029753">
    <property type="entry name" value="D-isomer_DH_CS"/>
</dbReference>
<dbReference type="InterPro" id="IPR006139">
    <property type="entry name" value="D-isomer_2_OHA_DH_cat_dom"/>
</dbReference>
<dbReference type="SUPFAM" id="SSF52283">
    <property type="entry name" value="Formate/glycerate dehydrogenase catalytic domain-like"/>
    <property type="match status" value="1"/>
</dbReference>
<reference evidence="6 7" key="1">
    <citation type="submission" date="2024-07" db="EMBL/GenBank/DDBJ databases">
        <title>Novosphingobium kalidii RD2P27.</title>
        <authorList>
            <person name="Sun J.-Q."/>
        </authorList>
    </citation>
    <scope>NUCLEOTIDE SEQUENCE [LARGE SCALE GENOMIC DNA]</scope>
    <source>
        <strain evidence="6 7">RD2P27</strain>
    </source>
</reference>
<evidence type="ECO:0000256" key="3">
    <source>
        <dbReference type="RuleBase" id="RU003719"/>
    </source>
</evidence>
<keyword evidence="2" id="KW-0520">NAD</keyword>
<dbReference type="CDD" id="cd05300">
    <property type="entry name" value="2-Hacid_dh_1"/>
    <property type="match status" value="1"/>
</dbReference>
<proteinExistence type="inferred from homology"/>
<dbReference type="PROSITE" id="PS00671">
    <property type="entry name" value="D_2_HYDROXYACID_DH_3"/>
    <property type="match status" value="1"/>
</dbReference>
<feature type="domain" description="D-isomer specific 2-hydroxyacid dehydrogenase catalytic" evidence="4">
    <location>
        <begin position="55"/>
        <end position="306"/>
    </location>
</feature>
<dbReference type="Proteomes" id="UP001548713">
    <property type="component" value="Unassembled WGS sequence"/>
</dbReference>
<comment type="similarity">
    <text evidence="3">Belongs to the D-isomer specific 2-hydroxyacid dehydrogenase family.</text>
</comment>
<dbReference type="PANTHER" id="PTHR43333">
    <property type="entry name" value="2-HACID_DH_C DOMAIN-CONTAINING PROTEIN"/>
    <property type="match status" value="1"/>
</dbReference>